<dbReference type="eggNOG" id="COG1633">
    <property type="taxonomic scope" value="Bacteria"/>
</dbReference>
<dbReference type="RefSeq" id="WP_013661249.1">
    <property type="nucleotide sequence ID" value="NC_015276.1"/>
</dbReference>
<dbReference type="Gene3D" id="1.20.1260.10">
    <property type="match status" value="1"/>
</dbReference>
<dbReference type="PATRIC" id="fig|717774.3.peg.2158"/>
<dbReference type="HOGENOM" id="CLU_043311_1_0_6"/>
<evidence type="ECO:0000313" key="2">
    <source>
        <dbReference type="EMBL" id="ADZ91344.1"/>
    </source>
</evidence>
<proteinExistence type="predicted"/>
<dbReference type="Proteomes" id="UP000001062">
    <property type="component" value="Chromosome"/>
</dbReference>
<evidence type="ECO:0000313" key="3">
    <source>
        <dbReference type="Proteomes" id="UP000001062"/>
    </source>
</evidence>
<organism evidence="2 3">
    <name type="scientific">Marinomonas mediterranea (strain ATCC 700492 / JCM 21426 / NBRC 103028 / MMB-1)</name>
    <dbReference type="NCBI Taxonomy" id="717774"/>
    <lineage>
        <taxon>Bacteria</taxon>
        <taxon>Pseudomonadati</taxon>
        <taxon>Pseudomonadota</taxon>
        <taxon>Gammaproteobacteria</taxon>
        <taxon>Oceanospirillales</taxon>
        <taxon>Oceanospirillaceae</taxon>
        <taxon>Marinomonas</taxon>
    </lineage>
</organism>
<dbReference type="EMBL" id="CP002583">
    <property type="protein sequence ID" value="ADZ91344.1"/>
    <property type="molecule type" value="Genomic_DNA"/>
</dbReference>
<feature type="domain" description="Iminophenyl-pyruvate dimer synthase" evidence="1">
    <location>
        <begin position="22"/>
        <end position="309"/>
    </location>
</feature>
<dbReference type="AlphaFoldDB" id="F2K402"/>
<dbReference type="OrthoDB" id="9795032at2"/>
<dbReference type="InterPro" id="IPR026820">
    <property type="entry name" value="VioB/RebD_dom"/>
</dbReference>
<dbReference type="Pfam" id="PF12902">
    <property type="entry name" value="Ferritin-like"/>
    <property type="match status" value="1"/>
</dbReference>
<evidence type="ECO:0000259" key="1">
    <source>
        <dbReference type="Pfam" id="PF12902"/>
    </source>
</evidence>
<keyword evidence="3" id="KW-1185">Reference proteome</keyword>
<reference evidence="2 3" key="1">
    <citation type="journal article" date="2012" name="Stand. Genomic Sci.">
        <title>Complete genome sequence of the melanogenic marine bacterium Marinomonas mediterranea type strain (MMB-1(T)).</title>
        <authorList>
            <person name="Lucas-Elio P."/>
            <person name="Goodwin L."/>
            <person name="Woyke T."/>
            <person name="Pitluck S."/>
            <person name="Nolan M."/>
            <person name="Kyrpides N.C."/>
            <person name="Detter J.C."/>
            <person name="Copeland A."/>
            <person name="Teshima H."/>
            <person name="Bruce D."/>
            <person name="Detter C."/>
            <person name="Tapia R."/>
            <person name="Han S."/>
            <person name="Land M.L."/>
            <person name="Ivanova N."/>
            <person name="Mikhailova N."/>
            <person name="Johnston A.W."/>
            <person name="Sanchez-Amat A."/>
        </authorList>
    </citation>
    <scope>NUCLEOTIDE SEQUENCE [LARGE SCALE GENOMIC DNA]</scope>
    <source>
        <strain evidence="3">ATCC 700492 / JCM 21426 / NBRC 103028 / MMB-1</strain>
    </source>
</reference>
<dbReference type="PANTHER" id="PTHR34400:SF4">
    <property type="entry name" value="MEMBRANE PROTEIN"/>
    <property type="match status" value="1"/>
</dbReference>
<accession>F2K402</accession>
<protein>
    <recommendedName>
        <fullName evidence="1">Iminophenyl-pyruvate dimer synthase domain-containing protein</fullName>
    </recommendedName>
</protein>
<gene>
    <name evidence="2" type="ordered locus">Marme_2096</name>
</gene>
<name>F2K402_MARM1</name>
<sequence length="479" mass="53847">MKSTFLQSNPKEVTPENFSDAMQQAIEIEIATIPVYLFTYYSINRTPDQGAIEEKIKQLIADGKSSISPDAPTQTIDALATDLSTKIMVFANKAGASIISVVIEEMLHMSLSSNVKQALAGKPELVNKSPEVWPAFLPGHEPPFPINRAKLTFDQLYTFMQIESPNTLDGSDNKATAIKYTTIGDFYGLVKKCIEEDFKDDSYYHWDRPQLVPKMGYYAQNDVNTLYYDKEHKPKFENASDSGDLIHVVDKESAIKALDEIVEQGEGCHGRGFINIDGEDCVSCTPFEADDYDDKSRSELAHFDKFNQLWCEMKGLDTEFAAVFGENLDPKQLFIYNFEANPSTTDYPSVIQKVSNLTNAVYSYLYVMTEACYSADKHTQYEIFMFGIHKSMMWILGSLCGELPGMSYIGADGREYQAAPTFENYRFSAVCSPKQQIIELFNDAVAAYPGIAYMKDRILDLPNVPLEPYLAKPKQPILA</sequence>
<dbReference type="STRING" id="717774.Marme_2096"/>
<dbReference type="KEGG" id="mme:Marme_2096"/>
<dbReference type="PANTHER" id="PTHR34400">
    <property type="match status" value="1"/>
</dbReference>
<dbReference type="InterPro" id="IPR012347">
    <property type="entry name" value="Ferritin-like"/>
</dbReference>